<name>A0AAN9AH63_HALRR</name>
<evidence type="ECO:0000259" key="7">
    <source>
        <dbReference type="PROSITE" id="PS51471"/>
    </source>
</evidence>
<proteinExistence type="predicted"/>
<dbReference type="Proteomes" id="UP001381693">
    <property type="component" value="Unassembled WGS sequence"/>
</dbReference>
<evidence type="ECO:0000313" key="9">
    <source>
        <dbReference type="Proteomes" id="UP001381693"/>
    </source>
</evidence>
<protein>
    <recommendedName>
        <fullName evidence="7">Fe2OG dioxygenase domain-containing protein</fullName>
    </recommendedName>
</protein>
<gene>
    <name evidence="8" type="ORF">SK128_010020</name>
</gene>
<evidence type="ECO:0000256" key="1">
    <source>
        <dbReference type="ARBA" id="ARBA00001961"/>
    </source>
</evidence>
<dbReference type="InterPro" id="IPR044862">
    <property type="entry name" value="Pro_4_hyd_alph_FE2OG_OXY"/>
</dbReference>
<keyword evidence="4" id="KW-0223">Dioxygenase</keyword>
<dbReference type="AlphaFoldDB" id="A0AAN9AH63"/>
<evidence type="ECO:0000256" key="2">
    <source>
        <dbReference type="ARBA" id="ARBA00022723"/>
    </source>
</evidence>
<evidence type="ECO:0000256" key="4">
    <source>
        <dbReference type="ARBA" id="ARBA00022964"/>
    </source>
</evidence>
<dbReference type="Pfam" id="PF13640">
    <property type="entry name" value="2OG-FeII_Oxy_3"/>
    <property type="match status" value="1"/>
</dbReference>
<organism evidence="8 9">
    <name type="scientific">Halocaridina rubra</name>
    <name type="common">Hawaiian red shrimp</name>
    <dbReference type="NCBI Taxonomy" id="373956"/>
    <lineage>
        <taxon>Eukaryota</taxon>
        <taxon>Metazoa</taxon>
        <taxon>Ecdysozoa</taxon>
        <taxon>Arthropoda</taxon>
        <taxon>Crustacea</taxon>
        <taxon>Multicrustacea</taxon>
        <taxon>Malacostraca</taxon>
        <taxon>Eumalacostraca</taxon>
        <taxon>Eucarida</taxon>
        <taxon>Decapoda</taxon>
        <taxon>Pleocyemata</taxon>
        <taxon>Caridea</taxon>
        <taxon>Atyoidea</taxon>
        <taxon>Atyidae</taxon>
        <taxon>Halocaridina</taxon>
    </lineage>
</organism>
<comment type="caution">
    <text evidence="8">The sequence shown here is derived from an EMBL/GenBank/DDBJ whole genome shotgun (WGS) entry which is preliminary data.</text>
</comment>
<dbReference type="InterPro" id="IPR005123">
    <property type="entry name" value="Oxoglu/Fe-dep_dioxygenase_dom"/>
</dbReference>
<dbReference type="EMBL" id="JAXCGZ010000067">
    <property type="protein sequence ID" value="KAK7086833.1"/>
    <property type="molecule type" value="Genomic_DNA"/>
</dbReference>
<dbReference type="GO" id="GO:0004656">
    <property type="term" value="F:procollagen-proline 4-dioxygenase activity"/>
    <property type="evidence" value="ECO:0007669"/>
    <property type="project" value="TreeGrafter"/>
</dbReference>
<dbReference type="PROSITE" id="PS51471">
    <property type="entry name" value="FE2OG_OXY"/>
    <property type="match status" value="1"/>
</dbReference>
<accession>A0AAN9AH63</accession>
<dbReference type="GO" id="GO:0005506">
    <property type="term" value="F:iron ion binding"/>
    <property type="evidence" value="ECO:0007669"/>
    <property type="project" value="InterPro"/>
</dbReference>
<evidence type="ECO:0000256" key="6">
    <source>
        <dbReference type="ARBA" id="ARBA00023004"/>
    </source>
</evidence>
<dbReference type="GO" id="GO:0005783">
    <property type="term" value="C:endoplasmic reticulum"/>
    <property type="evidence" value="ECO:0007669"/>
    <property type="project" value="TreeGrafter"/>
</dbReference>
<keyword evidence="5" id="KW-0560">Oxidoreductase</keyword>
<keyword evidence="2" id="KW-0479">Metal-binding</keyword>
<dbReference type="SMART" id="SM00702">
    <property type="entry name" value="P4Hc"/>
    <property type="match status" value="1"/>
</dbReference>
<dbReference type="Gene3D" id="2.60.120.620">
    <property type="entry name" value="q2cbj1_9rhob like domain"/>
    <property type="match status" value="1"/>
</dbReference>
<dbReference type="PANTHER" id="PTHR10869">
    <property type="entry name" value="PROLYL 4-HYDROXYLASE ALPHA SUBUNIT"/>
    <property type="match status" value="1"/>
</dbReference>
<keyword evidence="9" id="KW-1185">Reference proteome</keyword>
<sequence length="250" mass="28755">MRNPFQEDEEIAKYKCHVSARGSPYLMIRPAKYEHIQDDPEMYLFHDVISPEEIKIIQDISKHKLYRSQVVSNKGPVEYRVSQTAWLQNQTHTVLLKIAKRISAITGLHVYEGIPHNMAGEHIQVLSYGIGGHYDYHFDPLFKMEPEEKWNETGSKFEHYPSGDRLATWMFYLTEVEAGGRTAFPQAGVSVSPVKGAAVFWYSIKKNGYGNQRSQHGGCPVLLGHKWVANKWIRENVNFLKYPCSLDPQE</sequence>
<evidence type="ECO:0000313" key="8">
    <source>
        <dbReference type="EMBL" id="KAK7086833.1"/>
    </source>
</evidence>
<keyword evidence="6" id="KW-0408">Iron</keyword>
<dbReference type="PANTHER" id="PTHR10869:SF244">
    <property type="entry name" value="PROLYL 4-HYDROXYLASE SUBUNIT ALPHA-2"/>
    <property type="match status" value="1"/>
</dbReference>
<reference evidence="8 9" key="1">
    <citation type="submission" date="2023-11" db="EMBL/GenBank/DDBJ databases">
        <title>Halocaridina rubra genome assembly.</title>
        <authorList>
            <person name="Smith C."/>
        </authorList>
    </citation>
    <scope>NUCLEOTIDE SEQUENCE [LARGE SCALE GENOMIC DNA]</scope>
    <source>
        <strain evidence="8">EP-1</strain>
        <tissue evidence="8">Whole</tissue>
    </source>
</reference>
<evidence type="ECO:0000256" key="3">
    <source>
        <dbReference type="ARBA" id="ARBA00022896"/>
    </source>
</evidence>
<dbReference type="GO" id="GO:0031418">
    <property type="term" value="F:L-ascorbic acid binding"/>
    <property type="evidence" value="ECO:0007669"/>
    <property type="project" value="UniProtKB-KW"/>
</dbReference>
<dbReference type="InterPro" id="IPR006620">
    <property type="entry name" value="Pro_4_hyd_alph"/>
</dbReference>
<feature type="domain" description="Fe2OG dioxygenase" evidence="7">
    <location>
        <begin position="115"/>
        <end position="235"/>
    </location>
</feature>
<evidence type="ECO:0000256" key="5">
    <source>
        <dbReference type="ARBA" id="ARBA00023002"/>
    </source>
</evidence>
<keyword evidence="3" id="KW-0847">Vitamin C</keyword>
<dbReference type="InterPro" id="IPR045054">
    <property type="entry name" value="P4HA-like"/>
</dbReference>
<comment type="cofactor">
    <cofactor evidence="1">
        <name>L-ascorbate</name>
        <dbReference type="ChEBI" id="CHEBI:38290"/>
    </cofactor>
</comment>